<evidence type="ECO:0000313" key="2">
    <source>
        <dbReference type="EMBL" id="KAK5162755.1"/>
    </source>
</evidence>
<reference evidence="2 3" key="1">
    <citation type="submission" date="2023-08" db="EMBL/GenBank/DDBJ databases">
        <title>Black Yeasts Isolated from many extreme environments.</title>
        <authorList>
            <person name="Coleine C."/>
            <person name="Stajich J.E."/>
            <person name="Selbmann L."/>
        </authorList>
    </citation>
    <scope>NUCLEOTIDE SEQUENCE [LARGE SCALE GENOMIC DNA]</scope>
    <source>
        <strain evidence="2 3">CCFEE 5935</strain>
    </source>
</reference>
<evidence type="ECO:0000256" key="1">
    <source>
        <dbReference type="SAM" id="SignalP"/>
    </source>
</evidence>
<accession>A0AAV9NTQ8</accession>
<comment type="caution">
    <text evidence="2">The sequence shown here is derived from an EMBL/GenBank/DDBJ whole genome shotgun (WGS) entry which is preliminary data.</text>
</comment>
<dbReference type="PANTHER" id="PTHR42060:SF1">
    <property type="entry name" value="NHL REPEAT-CONTAINING PROTEIN"/>
    <property type="match status" value="1"/>
</dbReference>
<proteinExistence type="predicted"/>
<keyword evidence="3" id="KW-1185">Reference proteome</keyword>
<dbReference type="SUPFAM" id="SSF63829">
    <property type="entry name" value="Calcium-dependent phosphotriesterase"/>
    <property type="match status" value="1"/>
</dbReference>
<keyword evidence="1" id="KW-0732">Signal</keyword>
<organism evidence="2 3">
    <name type="scientific">Saxophila tyrrhenica</name>
    <dbReference type="NCBI Taxonomy" id="1690608"/>
    <lineage>
        <taxon>Eukaryota</taxon>
        <taxon>Fungi</taxon>
        <taxon>Dikarya</taxon>
        <taxon>Ascomycota</taxon>
        <taxon>Pezizomycotina</taxon>
        <taxon>Dothideomycetes</taxon>
        <taxon>Dothideomycetidae</taxon>
        <taxon>Mycosphaerellales</taxon>
        <taxon>Extremaceae</taxon>
        <taxon>Saxophila</taxon>
    </lineage>
</organism>
<dbReference type="AlphaFoldDB" id="A0AAV9NTQ8"/>
<dbReference type="RefSeq" id="XP_064653398.1">
    <property type="nucleotide sequence ID" value="XM_064808397.1"/>
</dbReference>
<dbReference type="InterPro" id="IPR052998">
    <property type="entry name" value="Hetero-Diels-Alderase-like"/>
</dbReference>
<feature type="signal peptide" evidence="1">
    <location>
        <begin position="1"/>
        <end position="19"/>
    </location>
</feature>
<feature type="chain" id="PRO_5043731930" evidence="1">
    <location>
        <begin position="20"/>
        <end position="367"/>
    </location>
</feature>
<dbReference type="InterPro" id="IPR011042">
    <property type="entry name" value="6-blade_b-propeller_TolB-like"/>
</dbReference>
<dbReference type="GeneID" id="89932505"/>
<name>A0AAV9NTQ8_9PEZI</name>
<dbReference type="Proteomes" id="UP001337655">
    <property type="component" value="Unassembled WGS sequence"/>
</dbReference>
<evidence type="ECO:0000313" key="3">
    <source>
        <dbReference type="Proteomes" id="UP001337655"/>
    </source>
</evidence>
<gene>
    <name evidence="2" type="ORF">LTR77_011186</name>
</gene>
<sequence length="367" mass="39928">MLRAALALAFLLFLGTRFAEIKIPQKVQLLLGIDRPLVRIVQQFPPGTWINDIAVDHDGQLLVTFASAPEVWLVGPEGNIAKLVHRFEGTTSASGIAELKDDVFVVTAGNWSVERLGERGSWSMWTINTSPHKHDAANITKVADVPELRSPTGIAALPSKTEAVVVADASTGMVYRIDVWTGERTVIPTDALLEPTEYAPVWLGVSSIAVRNLTPSRERSGTEDKWYLYFTRTFGDPSLGRISLNVHGEEAGKAAAPAEEIVRRTPGNVEVNDFAIDREGTIWLAASISHGILSVDEKSQAQIPVELSGNNAIGAATAVAFGRRSKDRDILYVATREGVSRPIAGNEWAAKIVAIDTSQLRIQSREY</sequence>
<protein>
    <submittedName>
        <fullName evidence="2">Uncharacterized protein</fullName>
    </submittedName>
</protein>
<dbReference type="EMBL" id="JAVRRT010000035">
    <property type="protein sequence ID" value="KAK5162755.1"/>
    <property type="molecule type" value="Genomic_DNA"/>
</dbReference>
<dbReference type="PANTHER" id="PTHR42060">
    <property type="entry name" value="NHL REPEAT-CONTAINING PROTEIN-RELATED"/>
    <property type="match status" value="1"/>
</dbReference>
<dbReference type="Gene3D" id="2.120.10.30">
    <property type="entry name" value="TolB, C-terminal domain"/>
    <property type="match status" value="1"/>
</dbReference>